<evidence type="ECO:0000313" key="2">
    <source>
        <dbReference type="Proteomes" id="UP000034588"/>
    </source>
</evidence>
<dbReference type="InterPro" id="IPR029044">
    <property type="entry name" value="Nucleotide-diphossugar_trans"/>
</dbReference>
<evidence type="ECO:0000313" key="1">
    <source>
        <dbReference type="EMBL" id="KKW13277.1"/>
    </source>
</evidence>
<protein>
    <recommendedName>
        <fullName evidence="3">Glycosyltransferase 2-like domain-containing protein</fullName>
    </recommendedName>
</protein>
<evidence type="ECO:0008006" key="3">
    <source>
        <dbReference type="Google" id="ProtNLM"/>
    </source>
</evidence>
<dbReference type="Proteomes" id="UP000034588">
    <property type="component" value="Unassembled WGS sequence"/>
</dbReference>
<dbReference type="Gene3D" id="3.90.550.10">
    <property type="entry name" value="Spore Coat Polysaccharide Biosynthesis Protein SpsA, Chain A"/>
    <property type="match status" value="1"/>
</dbReference>
<name>A0A0G1YE94_9BACT</name>
<reference evidence="1 2" key="1">
    <citation type="journal article" date="2015" name="Nature">
        <title>rRNA introns, odd ribosomes, and small enigmatic genomes across a large radiation of phyla.</title>
        <authorList>
            <person name="Brown C.T."/>
            <person name="Hug L.A."/>
            <person name="Thomas B.C."/>
            <person name="Sharon I."/>
            <person name="Castelle C.J."/>
            <person name="Singh A."/>
            <person name="Wilkins M.J."/>
            <person name="Williams K.H."/>
            <person name="Banfield J.F."/>
        </authorList>
    </citation>
    <scope>NUCLEOTIDE SEQUENCE [LARGE SCALE GENOMIC DNA]</scope>
</reference>
<organism evidence="1 2">
    <name type="scientific">Candidatus Gottesmanbacteria bacterium GW2011_GWB1_49_7</name>
    <dbReference type="NCBI Taxonomy" id="1618448"/>
    <lineage>
        <taxon>Bacteria</taxon>
        <taxon>Candidatus Gottesmaniibacteriota</taxon>
    </lineage>
</organism>
<sequence length="339" mass="38463">MGGNVLQELLFLEGQLVMGVGVGIATYGGHFRVESLLQSFMYRDHGIDPSEIHIVVSNDGHPTGISDKSRELAYQLCNQGFVASILDRTFNIGVPGTWNELTDFLFGDPRVSSVFLLNDDVMLEDYWLRNGVYFLEHSDPVGAVGFDCYWFDPPDVPGLIENPLLVQPRNHDKRDLDAQGLRKHIARRPDSNAPPGRVMAANGFAFGFTRDSWDISEKFPEEFIAFHEESHQATFMASKGRPSYIIKWPVLWHQWSATFHDCRKEINASAIMKRSRKLYCEKWGVPEKFSMSPFDFTHPKYMAMIPERKVAWMAPAGPMEAIDPPCQCPWCQEVRNAGS</sequence>
<dbReference type="AlphaFoldDB" id="A0A0G1YE94"/>
<dbReference type="EMBL" id="LCQD01000003">
    <property type="protein sequence ID" value="KKW13277.1"/>
    <property type="molecule type" value="Genomic_DNA"/>
</dbReference>
<accession>A0A0G1YE94</accession>
<gene>
    <name evidence="1" type="ORF">UY48_C0003G0099</name>
</gene>
<dbReference type="SUPFAM" id="SSF53448">
    <property type="entry name" value="Nucleotide-diphospho-sugar transferases"/>
    <property type="match status" value="1"/>
</dbReference>
<comment type="caution">
    <text evidence="1">The sequence shown here is derived from an EMBL/GenBank/DDBJ whole genome shotgun (WGS) entry which is preliminary data.</text>
</comment>
<dbReference type="CDD" id="cd00761">
    <property type="entry name" value="Glyco_tranf_GTA_type"/>
    <property type="match status" value="1"/>
</dbReference>
<proteinExistence type="predicted"/>